<accession>A0A2T0RIR2</accession>
<comment type="caution">
    <text evidence="2">The sequence shown here is derived from an EMBL/GenBank/DDBJ whole genome shotgun (WGS) entry which is preliminary data.</text>
</comment>
<dbReference type="EMBL" id="PVZG01000021">
    <property type="protein sequence ID" value="PRY21094.1"/>
    <property type="molecule type" value="Genomic_DNA"/>
</dbReference>
<evidence type="ECO:0000313" key="2">
    <source>
        <dbReference type="EMBL" id="PRY21094.1"/>
    </source>
</evidence>
<protein>
    <submittedName>
        <fullName evidence="2">Uncharacterized protein</fullName>
    </submittedName>
</protein>
<sequence length="63" mass="6560">MSDDQQNERLPAIGDSDGTPDGDSDFAGEHADTAVDPAVVDDRDSGEQESPRGWSGMEGDGPP</sequence>
<gene>
    <name evidence="2" type="ORF">CLV70_12197</name>
</gene>
<name>A0A2T0RIR2_9ACTN</name>
<organism evidence="2 3">
    <name type="scientific">Pseudosporangium ferrugineum</name>
    <dbReference type="NCBI Taxonomy" id="439699"/>
    <lineage>
        <taxon>Bacteria</taxon>
        <taxon>Bacillati</taxon>
        <taxon>Actinomycetota</taxon>
        <taxon>Actinomycetes</taxon>
        <taxon>Micromonosporales</taxon>
        <taxon>Micromonosporaceae</taxon>
        <taxon>Pseudosporangium</taxon>
    </lineage>
</organism>
<reference evidence="2 3" key="1">
    <citation type="submission" date="2018-03" db="EMBL/GenBank/DDBJ databases">
        <title>Genomic Encyclopedia of Archaeal and Bacterial Type Strains, Phase II (KMG-II): from individual species to whole genera.</title>
        <authorList>
            <person name="Goeker M."/>
        </authorList>
    </citation>
    <scope>NUCLEOTIDE SEQUENCE [LARGE SCALE GENOMIC DNA]</scope>
    <source>
        <strain evidence="2 3">DSM 45348</strain>
    </source>
</reference>
<proteinExistence type="predicted"/>
<keyword evidence="3" id="KW-1185">Reference proteome</keyword>
<feature type="compositionally biased region" description="Basic and acidic residues" evidence="1">
    <location>
        <begin position="40"/>
        <end position="50"/>
    </location>
</feature>
<evidence type="ECO:0000313" key="3">
    <source>
        <dbReference type="Proteomes" id="UP000239209"/>
    </source>
</evidence>
<dbReference type="RefSeq" id="WP_158277869.1">
    <property type="nucleotide sequence ID" value="NZ_PVZG01000021.1"/>
</dbReference>
<evidence type="ECO:0000256" key="1">
    <source>
        <dbReference type="SAM" id="MobiDB-lite"/>
    </source>
</evidence>
<dbReference type="AlphaFoldDB" id="A0A2T0RIR2"/>
<feature type="region of interest" description="Disordered" evidence="1">
    <location>
        <begin position="1"/>
        <end position="63"/>
    </location>
</feature>
<dbReference type="Proteomes" id="UP000239209">
    <property type="component" value="Unassembled WGS sequence"/>
</dbReference>